<organism evidence="2 3">
    <name type="scientific">Trifolium medium</name>
    <dbReference type="NCBI Taxonomy" id="97028"/>
    <lineage>
        <taxon>Eukaryota</taxon>
        <taxon>Viridiplantae</taxon>
        <taxon>Streptophyta</taxon>
        <taxon>Embryophyta</taxon>
        <taxon>Tracheophyta</taxon>
        <taxon>Spermatophyta</taxon>
        <taxon>Magnoliopsida</taxon>
        <taxon>eudicotyledons</taxon>
        <taxon>Gunneridae</taxon>
        <taxon>Pentapetalae</taxon>
        <taxon>rosids</taxon>
        <taxon>fabids</taxon>
        <taxon>Fabales</taxon>
        <taxon>Fabaceae</taxon>
        <taxon>Papilionoideae</taxon>
        <taxon>50 kb inversion clade</taxon>
        <taxon>NPAAA clade</taxon>
        <taxon>Hologalegina</taxon>
        <taxon>IRL clade</taxon>
        <taxon>Trifolieae</taxon>
        <taxon>Trifolium</taxon>
    </lineage>
</organism>
<evidence type="ECO:0000313" key="3">
    <source>
        <dbReference type="Proteomes" id="UP000265520"/>
    </source>
</evidence>
<feature type="region of interest" description="Disordered" evidence="1">
    <location>
        <begin position="1"/>
        <end position="26"/>
    </location>
</feature>
<name>A0A392WLL7_9FABA</name>
<comment type="caution">
    <text evidence="2">The sequence shown here is derived from an EMBL/GenBank/DDBJ whole genome shotgun (WGS) entry which is preliminary data.</text>
</comment>
<evidence type="ECO:0000313" key="2">
    <source>
        <dbReference type="EMBL" id="MCI98100.1"/>
    </source>
</evidence>
<feature type="non-terminal residue" evidence="2">
    <location>
        <position position="51"/>
    </location>
</feature>
<sequence>MTLLRKILPPKPPDLGDSGSGKEDEKTKADLRVFIVEGWKEKIGVKGTIGE</sequence>
<proteinExistence type="predicted"/>
<protein>
    <submittedName>
        <fullName evidence="2">Uncharacterized protein</fullName>
    </submittedName>
</protein>
<evidence type="ECO:0000256" key="1">
    <source>
        <dbReference type="SAM" id="MobiDB-lite"/>
    </source>
</evidence>
<keyword evidence="3" id="KW-1185">Reference proteome</keyword>
<dbReference type="AlphaFoldDB" id="A0A392WLL7"/>
<dbReference type="Proteomes" id="UP000265520">
    <property type="component" value="Unassembled WGS sequence"/>
</dbReference>
<accession>A0A392WLL7</accession>
<reference evidence="2 3" key="1">
    <citation type="journal article" date="2018" name="Front. Plant Sci.">
        <title>Red Clover (Trifolium pratense) and Zigzag Clover (T. medium) - A Picture of Genomic Similarities and Differences.</title>
        <authorList>
            <person name="Dluhosova J."/>
            <person name="Istvanek J."/>
            <person name="Nedelnik J."/>
            <person name="Repkova J."/>
        </authorList>
    </citation>
    <scope>NUCLEOTIDE SEQUENCE [LARGE SCALE GENOMIC DNA]</scope>
    <source>
        <strain evidence="3">cv. 10/8</strain>
        <tissue evidence="2">Leaf</tissue>
    </source>
</reference>
<dbReference type="EMBL" id="LXQA011463949">
    <property type="protein sequence ID" value="MCI98100.1"/>
    <property type="molecule type" value="Genomic_DNA"/>
</dbReference>